<dbReference type="CDD" id="cd18578">
    <property type="entry name" value="ABC_6TM_Pgp_ABCB1_D2_like"/>
    <property type="match status" value="1"/>
</dbReference>
<feature type="domain" description="ABC transmembrane type-1" evidence="6">
    <location>
        <begin position="1"/>
        <end position="190"/>
    </location>
</feature>
<accession>A0A1B6LRI2</accession>
<dbReference type="PROSITE" id="PS50929">
    <property type="entry name" value="ABC_TM1F"/>
    <property type="match status" value="1"/>
</dbReference>
<feature type="transmembrane region" description="Helical" evidence="5">
    <location>
        <begin position="161"/>
        <end position="182"/>
    </location>
</feature>
<evidence type="ECO:0000256" key="3">
    <source>
        <dbReference type="ARBA" id="ARBA00022989"/>
    </source>
</evidence>
<dbReference type="SUPFAM" id="SSF90123">
    <property type="entry name" value="ABC transporter transmembrane region"/>
    <property type="match status" value="1"/>
</dbReference>
<feature type="non-terminal residue" evidence="7">
    <location>
        <position position="1"/>
    </location>
</feature>
<feature type="transmembrane region" description="Helical" evidence="5">
    <location>
        <begin position="43"/>
        <end position="64"/>
    </location>
</feature>
<comment type="subcellular location">
    <subcellularLocation>
        <location evidence="1">Membrane</location>
        <topology evidence="1">Multi-pass membrane protein</topology>
    </subcellularLocation>
</comment>
<keyword evidence="4 5" id="KW-0472">Membrane</keyword>
<dbReference type="GO" id="GO:0016020">
    <property type="term" value="C:membrane"/>
    <property type="evidence" value="ECO:0007669"/>
    <property type="project" value="UniProtKB-SubCell"/>
</dbReference>
<evidence type="ECO:0000259" key="6">
    <source>
        <dbReference type="PROSITE" id="PS50929"/>
    </source>
</evidence>
<dbReference type="InterPro" id="IPR036640">
    <property type="entry name" value="ABC1_TM_sf"/>
</dbReference>
<evidence type="ECO:0000256" key="4">
    <source>
        <dbReference type="ARBA" id="ARBA00023136"/>
    </source>
</evidence>
<dbReference type="PANTHER" id="PTHR24221">
    <property type="entry name" value="ATP-BINDING CASSETTE SUB-FAMILY B"/>
    <property type="match status" value="1"/>
</dbReference>
<evidence type="ECO:0000313" key="7">
    <source>
        <dbReference type="EMBL" id="JAT26267.1"/>
    </source>
</evidence>
<feature type="transmembrane region" description="Helical" evidence="5">
    <location>
        <begin position="130"/>
        <end position="155"/>
    </location>
</feature>
<gene>
    <name evidence="7" type="ORF">g.3084</name>
</gene>
<dbReference type="Pfam" id="PF00664">
    <property type="entry name" value="ABC_membrane"/>
    <property type="match status" value="1"/>
</dbReference>
<feature type="non-terminal residue" evidence="7">
    <location>
        <position position="209"/>
    </location>
</feature>
<keyword evidence="2 5" id="KW-0812">Transmembrane</keyword>
<protein>
    <recommendedName>
        <fullName evidence="6">ABC transmembrane type-1 domain-containing protein</fullName>
    </recommendedName>
</protein>
<organism evidence="7">
    <name type="scientific">Graphocephala atropunctata</name>
    <dbReference type="NCBI Taxonomy" id="36148"/>
    <lineage>
        <taxon>Eukaryota</taxon>
        <taxon>Metazoa</taxon>
        <taxon>Ecdysozoa</taxon>
        <taxon>Arthropoda</taxon>
        <taxon>Hexapoda</taxon>
        <taxon>Insecta</taxon>
        <taxon>Pterygota</taxon>
        <taxon>Neoptera</taxon>
        <taxon>Paraneoptera</taxon>
        <taxon>Hemiptera</taxon>
        <taxon>Auchenorrhyncha</taxon>
        <taxon>Membracoidea</taxon>
        <taxon>Cicadellidae</taxon>
        <taxon>Cicadellinae</taxon>
        <taxon>Cicadellini</taxon>
        <taxon>Graphocephala</taxon>
    </lineage>
</organism>
<dbReference type="PANTHER" id="PTHR24221:SF410">
    <property type="entry name" value="MULTIDRUG RESISTANCE PROTEIN HOMOLOG 49-RELATED"/>
    <property type="match status" value="1"/>
</dbReference>
<dbReference type="InterPro" id="IPR039421">
    <property type="entry name" value="Type_1_exporter"/>
</dbReference>
<evidence type="ECO:0000256" key="2">
    <source>
        <dbReference type="ARBA" id="ARBA00022692"/>
    </source>
</evidence>
<dbReference type="EMBL" id="GEBQ01013710">
    <property type="protein sequence ID" value="JAT26267.1"/>
    <property type="molecule type" value="Transcribed_RNA"/>
</dbReference>
<keyword evidence="3 5" id="KW-1133">Transmembrane helix</keyword>
<evidence type="ECO:0000256" key="1">
    <source>
        <dbReference type="ARBA" id="ARBA00004141"/>
    </source>
</evidence>
<sequence>VGNLCAKLSGDTASVQGATGSKLGTMLQGLSTLGVGTFMSLFYSWKMTLMCLVCVPFILFSIVLEGRVMEAESAVEKQALEDATKVAVEAITSVRTVHSLGQEGAIVERYNRKLALAEASLRRKTRFRGLVFGFGHTATSFAYAFSLGFGGYLIARKGEPYKNIIIVSEALLFGAWMLAQVLSFAPNLQLARTAAGRLFRILDRKPQIY</sequence>
<name>A0A1B6LRI2_9HEMI</name>
<dbReference type="GO" id="GO:0140359">
    <property type="term" value="F:ABC-type transporter activity"/>
    <property type="evidence" value="ECO:0007669"/>
    <property type="project" value="InterPro"/>
</dbReference>
<evidence type="ECO:0000256" key="5">
    <source>
        <dbReference type="SAM" id="Phobius"/>
    </source>
</evidence>
<reference evidence="7" key="1">
    <citation type="submission" date="2015-11" db="EMBL/GenBank/DDBJ databases">
        <title>De novo transcriptome assembly of four potential Pierce s Disease insect vectors from Arizona vineyards.</title>
        <authorList>
            <person name="Tassone E.E."/>
        </authorList>
    </citation>
    <scope>NUCLEOTIDE SEQUENCE</scope>
</reference>
<dbReference type="AlphaFoldDB" id="A0A1B6LRI2"/>
<dbReference type="GO" id="GO:0005524">
    <property type="term" value="F:ATP binding"/>
    <property type="evidence" value="ECO:0007669"/>
    <property type="project" value="InterPro"/>
</dbReference>
<dbReference type="Gene3D" id="1.20.1560.10">
    <property type="entry name" value="ABC transporter type 1, transmembrane domain"/>
    <property type="match status" value="1"/>
</dbReference>
<dbReference type="InterPro" id="IPR011527">
    <property type="entry name" value="ABC1_TM_dom"/>
</dbReference>
<proteinExistence type="predicted"/>